<evidence type="ECO:0000313" key="7">
    <source>
        <dbReference type="EMBL" id="KAJ4437295.1"/>
    </source>
</evidence>
<reference evidence="7 8" key="1">
    <citation type="journal article" date="2022" name="Allergy">
        <title>Genome assembly and annotation of Periplaneta americana reveal a comprehensive cockroach allergen profile.</title>
        <authorList>
            <person name="Wang L."/>
            <person name="Xiong Q."/>
            <person name="Saelim N."/>
            <person name="Wang L."/>
            <person name="Nong W."/>
            <person name="Wan A.T."/>
            <person name="Shi M."/>
            <person name="Liu X."/>
            <person name="Cao Q."/>
            <person name="Hui J.H.L."/>
            <person name="Sookrung N."/>
            <person name="Leung T.F."/>
            <person name="Tungtrongchitr A."/>
            <person name="Tsui S.K.W."/>
        </authorList>
    </citation>
    <scope>NUCLEOTIDE SEQUENCE [LARGE SCALE GENOMIC DNA]</scope>
    <source>
        <strain evidence="7">PWHHKU_190912</strain>
    </source>
</reference>
<comment type="caution">
    <text evidence="7">The sequence shown here is derived from an EMBL/GenBank/DDBJ whole genome shotgun (WGS) entry which is preliminary data.</text>
</comment>
<dbReference type="EMBL" id="JAJSOF020000021">
    <property type="protein sequence ID" value="KAJ4437295.1"/>
    <property type="molecule type" value="Genomic_DNA"/>
</dbReference>
<evidence type="ECO:0000256" key="3">
    <source>
        <dbReference type="ARBA" id="ARBA00022741"/>
    </source>
</evidence>
<protein>
    <submittedName>
        <fullName evidence="7">Uncharacterized protein</fullName>
    </submittedName>
</protein>
<dbReference type="InterPro" id="IPR036397">
    <property type="entry name" value="RNaseH_sf"/>
</dbReference>
<evidence type="ECO:0000313" key="8">
    <source>
        <dbReference type="Proteomes" id="UP001148838"/>
    </source>
</evidence>
<keyword evidence="8" id="KW-1185">Reference proteome</keyword>
<dbReference type="Proteomes" id="UP001148838">
    <property type="component" value="Unassembled WGS sequence"/>
</dbReference>
<keyword evidence="2" id="KW-0963">Cytoplasm</keyword>
<feature type="coiled-coil region" evidence="6">
    <location>
        <begin position="158"/>
        <end position="223"/>
    </location>
</feature>
<comment type="subcellular location">
    <subcellularLocation>
        <location evidence="1">Cytoplasm</location>
    </subcellularLocation>
</comment>
<keyword evidence="3" id="KW-0547">Nucleotide-binding</keyword>
<evidence type="ECO:0000256" key="4">
    <source>
        <dbReference type="ARBA" id="ARBA00022840"/>
    </source>
</evidence>
<keyword evidence="4" id="KW-0067">ATP-binding</keyword>
<evidence type="ECO:0000256" key="6">
    <source>
        <dbReference type="SAM" id="Coils"/>
    </source>
</evidence>
<dbReference type="Gene3D" id="3.30.420.10">
    <property type="entry name" value="Ribonuclease H-like superfamily/Ribonuclease H"/>
    <property type="match status" value="1"/>
</dbReference>
<name>A0ABQ8SV21_PERAM</name>
<sequence>MLTQMRTRTLSLSPLSRRVGPFPSSPRAIPKCSARSSLLQDVGREFESHVAVTIHSALGETGKKVKNKWDNVLNKNVGFSLLEKVSRVISGESVNVPAEQKRSSDEILNHELSSAVAPQQEEMENNDDSYENVPPAHEDIDEHHQTHTLRQVERTKELQELNQKLALKEELASKLMANINHMSSIRGDHEGNLKELQEQILVLQKEKDELMQALQTAQNHNTTKRTILRNSMTLLSQVVASVATAVDHMSQSVSSSFRAIQSLTKCLNVRFMNVPTLLDIQARTERRENSTHFLKETAHLKQQLSEQRRKRLQELEQKISVLSKKITEQEKIIKMKERNDEKINQLNSEIQQYCFIMFSDEAQFMWDGINNKHNLHVWGHDNSCVMLESNFQCRFSLSMWCGILDDHLLGLFIFPGHLTDEMYLHSLQKQLPQLLEDVPLARRCQCTSNISNVLLTSMHSKSLLGSAIPIVMGWSQGPYHLASQIVYQVKVQTHEELLQHILDVIATIRNERVKLQNATHAGMKQAKVKMIRQMRSENERFRTWKQQREKELIKLRVQDRRRQNELARMERLHTKQQNVLKRKVEEAVAVNKRLKCHTALGTMRLHLDLSRPEPICGSGDPAGRPAEVLQLGVPLGWILDGSCFFVWYLLRDLSGMSEGPFTMKIKHNVKVSTSAKVLLPKFEGLLEAVHSSIHVVGIDLKLFGKARLLSLWFRADI</sequence>
<gene>
    <name evidence="7" type="ORF">ANN_17433</name>
</gene>
<evidence type="ECO:0000256" key="2">
    <source>
        <dbReference type="ARBA" id="ARBA00022490"/>
    </source>
</evidence>
<proteinExistence type="predicted"/>
<dbReference type="Pfam" id="PF25764">
    <property type="entry name" value="KIF21A_4th"/>
    <property type="match status" value="2"/>
</dbReference>
<organism evidence="7 8">
    <name type="scientific">Periplaneta americana</name>
    <name type="common">American cockroach</name>
    <name type="synonym">Blatta americana</name>
    <dbReference type="NCBI Taxonomy" id="6978"/>
    <lineage>
        <taxon>Eukaryota</taxon>
        <taxon>Metazoa</taxon>
        <taxon>Ecdysozoa</taxon>
        <taxon>Arthropoda</taxon>
        <taxon>Hexapoda</taxon>
        <taxon>Insecta</taxon>
        <taxon>Pterygota</taxon>
        <taxon>Neoptera</taxon>
        <taxon>Polyneoptera</taxon>
        <taxon>Dictyoptera</taxon>
        <taxon>Blattodea</taxon>
        <taxon>Blattoidea</taxon>
        <taxon>Blattidae</taxon>
        <taxon>Blattinae</taxon>
        <taxon>Periplaneta</taxon>
    </lineage>
</organism>
<keyword evidence="5 6" id="KW-0175">Coiled coil</keyword>
<accession>A0ABQ8SV21</accession>
<dbReference type="InterPro" id="IPR027640">
    <property type="entry name" value="Kinesin-like_fam"/>
</dbReference>
<evidence type="ECO:0000256" key="5">
    <source>
        <dbReference type="ARBA" id="ARBA00023054"/>
    </source>
</evidence>
<dbReference type="PANTHER" id="PTHR47969">
    <property type="entry name" value="CHROMOSOME-ASSOCIATED KINESIN KIF4A-RELATED"/>
    <property type="match status" value="1"/>
</dbReference>
<dbReference type="PANTHER" id="PTHR47969:SF15">
    <property type="entry name" value="CHROMOSOME-ASSOCIATED KINESIN KIF4A-RELATED"/>
    <property type="match status" value="1"/>
</dbReference>
<feature type="coiled-coil region" evidence="6">
    <location>
        <begin position="305"/>
        <end position="332"/>
    </location>
</feature>
<evidence type="ECO:0000256" key="1">
    <source>
        <dbReference type="ARBA" id="ARBA00004496"/>
    </source>
</evidence>